<accession>A0A8H6L2X7</accession>
<evidence type="ECO:0000313" key="2">
    <source>
        <dbReference type="Proteomes" id="UP000578531"/>
    </source>
</evidence>
<keyword evidence="2" id="KW-1185">Reference proteome</keyword>
<gene>
    <name evidence="1" type="ORF">HO173_008250</name>
</gene>
<dbReference type="RefSeq" id="XP_037162936.1">
    <property type="nucleotide sequence ID" value="XM_037310150.1"/>
</dbReference>
<name>A0A8H6L2X7_9LECA</name>
<evidence type="ECO:0000313" key="1">
    <source>
        <dbReference type="EMBL" id="KAF6233519.1"/>
    </source>
</evidence>
<dbReference type="EMBL" id="JACCJC010000036">
    <property type="protein sequence ID" value="KAF6233519.1"/>
    <property type="molecule type" value="Genomic_DNA"/>
</dbReference>
<comment type="caution">
    <text evidence="1">The sequence shown here is derived from an EMBL/GenBank/DDBJ whole genome shotgun (WGS) entry which is preliminary data.</text>
</comment>
<dbReference type="OrthoDB" id="5080797at2759"/>
<organism evidence="1 2">
    <name type="scientific">Letharia columbiana</name>
    <dbReference type="NCBI Taxonomy" id="112416"/>
    <lineage>
        <taxon>Eukaryota</taxon>
        <taxon>Fungi</taxon>
        <taxon>Dikarya</taxon>
        <taxon>Ascomycota</taxon>
        <taxon>Pezizomycotina</taxon>
        <taxon>Lecanoromycetes</taxon>
        <taxon>OSLEUM clade</taxon>
        <taxon>Lecanoromycetidae</taxon>
        <taxon>Lecanorales</taxon>
        <taxon>Lecanorineae</taxon>
        <taxon>Parmeliaceae</taxon>
        <taxon>Letharia</taxon>
    </lineage>
</organism>
<dbReference type="GeneID" id="59289906"/>
<protein>
    <submittedName>
        <fullName evidence="1">Uncharacterized protein</fullName>
    </submittedName>
</protein>
<reference evidence="1 2" key="1">
    <citation type="journal article" date="2020" name="Genomics">
        <title>Complete, high-quality genomes from long-read metagenomic sequencing of two wolf lichen thalli reveals enigmatic genome architecture.</title>
        <authorList>
            <person name="McKenzie S.K."/>
            <person name="Walston R.F."/>
            <person name="Allen J.L."/>
        </authorList>
    </citation>
    <scope>NUCLEOTIDE SEQUENCE [LARGE SCALE GENOMIC DNA]</scope>
    <source>
        <strain evidence="1">WasteWater2</strain>
    </source>
</reference>
<dbReference type="Proteomes" id="UP000578531">
    <property type="component" value="Unassembled WGS sequence"/>
</dbReference>
<dbReference type="AlphaFoldDB" id="A0A8H6L2X7"/>
<sequence>MIDETKVAATYSKICSVLYEISASKPLPKVKDASTLYLSKAISRLSKDDVPISNAETWHTMSRTQEGKDIMSVLSTMIVVSKMVPEAMVHPIS</sequence>
<proteinExistence type="predicted"/>